<protein>
    <submittedName>
        <fullName evidence="2">Uncharacterized protein</fullName>
    </submittedName>
</protein>
<keyword evidence="3" id="KW-1185">Reference proteome</keyword>
<sequence length="139" mass="14406">MNRNQARQNGPDVDQQRPTPATSDSLWLYTTSSCAGFLPSASGNPSFTSVGSVPSREGHLDPFPVVQSGPGMIANATTQTISFGSAPPWISGNVTTPGASTTGEYNAPIPGVSRTQTGLLPSSPELLQSPQPFYASPSI</sequence>
<evidence type="ECO:0000313" key="2">
    <source>
        <dbReference type="EMBL" id="KIY60749.1"/>
    </source>
</evidence>
<feature type="compositionally biased region" description="Polar residues" evidence="1">
    <location>
        <begin position="16"/>
        <end position="25"/>
    </location>
</feature>
<organism evidence="2 3">
    <name type="scientific">Cylindrobasidium torrendii FP15055 ss-10</name>
    <dbReference type="NCBI Taxonomy" id="1314674"/>
    <lineage>
        <taxon>Eukaryota</taxon>
        <taxon>Fungi</taxon>
        <taxon>Dikarya</taxon>
        <taxon>Basidiomycota</taxon>
        <taxon>Agaricomycotina</taxon>
        <taxon>Agaricomycetes</taxon>
        <taxon>Agaricomycetidae</taxon>
        <taxon>Agaricales</taxon>
        <taxon>Marasmiineae</taxon>
        <taxon>Physalacriaceae</taxon>
        <taxon>Cylindrobasidium</taxon>
    </lineage>
</organism>
<feature type="compositionally biased region" description="Low complexity" evidence="1">
    <location>
        <begin position="119"/>
        <end position="132"/>
    </location>
</feature>
<proteinExistence type="predicted"/>
<feature type="region of interest" description="Disordered" evidence="1">
    <location>
        <begin position="92"/>
        <end position="139"/>
    </location>
</feature>
<name>A0A0D7ASF0_9AGAR</name>
<gene>
    <name evidence="2" type="ORF">CYLTODRAFT_460466</name>
</gene>
<dbReference type="AlphaFoldDB" id="A0A0D7ASF0"/>
<reference evidence="2 3" key="1">
    <citation type="journal article" date="2015" name="Fungal Genet. Biol.">
        <title>Evolution of novel wood decay mechanisms in Agaricales revealed by the genome sequences of Fistulina hepatica and Cylindrobasidium torrendii.</title>
        <authorList>
            <person name="Floudas D."/>
            <person name="Held B.W."/>
            <person name="Riley R."/>
            <person name="Nagy L.G."/>
            <person name="Koehler G."/>
            <person name="Ransdell A.S."/>
            <person name="Younus H."/>
            <person name="Chow J."/>
            <person name="Chiniquy J."/>
            <person name="Lipzen A."/>
            <person name="Tritt A."/>
            <person name="Sun H."/>
            <person name="Haridas S."/>
            <person name="LaButti K."/>
            <person name="Ohm R.A."/>
            <person name="Kues U."/>
            <person name="Blanchette R.A."/>
            <person name="Grigoriev I.V."/>
            <person name="Minto R.E."/>
            <person name="Hibbett D.S."/>
        </authorList>
    </citation>
    <scope>NUCLEOTIDE SEQUENCE [LARGE SCALE GENOMIC DNA]</scope>
    <source>
        <strain evidence="2 3">FP15055 ss-10</strain>
    </source>
</reference>
<feature type="region of interest" description="Disordered" evidence="1">
    <location>
        <begin position="1"/>
        <end position="25"/>
    </location>
</feature>
<dbReference type="Proteomes" id="UP000054007">
    <property type="component" value="Unassembled WGS sequence"/>
</dbReference>
<feature type="compositionally biased region" description="Polar residues" evidence="1">
    <location>
        <begin position="92"/>
        <end position="104"/>
    </location>
</feature>
<evidence type="ECO:0000313" key="3">
    <source>
        <dbReference type="Proteomes" id="UP000054007"/>
    </source>
</evidence>
<dbReference type="EMBL" id="KN881299">
    <property type="protein sequence ID" value="KIY60749.1"/>
    <property type="molecule type" value="Genomic_DNA"/>
</dbReference>
<accession>A0A0D7ASF0</accession>
<evidence type="ECO:0000256" key="1">
    <source>
        <dbReference type="SAM" id="MobiDB-lite"/>
    </source>
</evidence>